<keyword evidence="4" id="KW-1185">Reference proteome</keyword>
<dbReference type="InterPro" id="IPR023393">
    <property type="entry name" value="START-like_dom_sf"/>
</dbReference>
<dbReference type="RefSeq" id="WP_149851434.1">
    <property type="nucleotide sequence ID" value="NZ_VUOB01000038.1"/>
</dbReference>
<dbReference type="AlphaFoldDB" id="A0A5B2X8S2"/>
<dbReference type="EMBL" id="VUOB01000038">
    <property type="protein sequence ID" value="KAA2259521.1"/>
    <property type="molecule type" value="Genomic_DNA"/>
</dbReference>
<evidence type="ECO:0000313" key="3">
    <source>
        <dbReference type="EMBL" id="KAA2259521.1"/>
    </source>
</evidence>
<dbReference type="Gene3D" id="3.30.530.20">
    <property type="match status" value="1"/>
</dbReference>
<reference evidence="3 4" key="1">
    <citation type="submission" date="2019-09" db="EMBL/GenBank/DDBJ databases">
        <title>Goodfellowia gen. nov., a new genus of the Pseudonocardineae related to Actinoalloteichus, containing Goodfellowia coeruleoviolacea gen. nov., comb. nov. gen. nov., comb. nov.</title>
        <authorList>
            <person name="Labeda D."/>
        </authorList>
    </citation>
    <scope>NUCLEOTIDE SEQUENCE [LARGE SCALE GENOMIC DNA]</scope>
    <source>
        <strain evidence="3 4">AN110305</strain>
    </source>
</reference>
<feature type="domain" description="Activator of Hsp90 ATPase homologue 1/2-like C-terminal" evidence="2">
    <location>
        <begin position="16"/>
        <end position="133"/>
    </location>
</feature>
<evidence type="ECO:0000259" key="2">
    <source>
        <dbReference type="Pfam" id="PF08327"/>
    </source>
</evidence>
<protein>
    <submittedName>
        <fullName evidence="3">SRPBCC domain-containing protein</fullName>
    </submittedName>
</protein>
<accession>A0A5B2X8S2</accession>
<evidence type="ECO:0000313" key="4">
    <source>
        <dbReference type="Proteomes" id="UP000323454"/>
    </source>
</evidence>
<proteinExistence type="inferred from homology"/>
<sequence>MATHEFEIREEIALAATPEQVWDAIATGPGLDSWFMGHSEIAPGKGGTNRLEMPGYTQESTITAWEPGRHLAFRGDDPDGTFAAFEFLIEGREGGSSVLRCVHNGLLGDDWEAQYDGIKVGDAMHLRKLAAYLAHFPGRTSKFNLFLIGPAVADAAKAWSTFADTLSVGEITEGARVRLDVPGLANLTGTVDFVSAPHCVGVHTPNGILMLLRGYLHALVVEYHGFSDDEDETKIETAYKSWLDTAFA</sequence>
<comment type="similarity">
    <text evidence="1">Belongs to the AHA1 family.</text>
</comment>
<reference evidence="3 4" key="2">
    <citation type="submission" date="2019-09" db="EMBL/GenBank/DDBJ databases">
        <authorList>
            <person name="Jin C."/>
        </authorList>
    </citation>
    <scope>NUCLEOTIDE SEQUENCE [LARGE SCALE GENOMIC DNA]</scope>
    <source>
        <strain evidence="3 4">AN110305</strain>
    </source>
</reference>
<evidence type="ECO:0000256" key="1">
    <source>
        <dbReference type="ARBA" id="ARBA00006817"/>
    </source>
</evidence>
<dbReference type="OrthoDB" id="8417725at2"/>
<gene>
    <name evidence="3" type="ORF">F0L68_21580</name>
</gene>
<organism evidence="3 4">
    <name type="scientific">Solihabitans fulvus</name>
    <dbReference type="NCBI Taxonomy" id="1892852"/>
    <lineage>
        <taxon>Bacteria</taxon>
        <taxon>Bacillati</taxon>
        <taxon>Actinomycetota</taxon>
        <taxon>Actinomycetes</taxon>
        <taxon>Pseudonocardiales</taxon>
        <taxon>Pseudonocardiaceae</taxon>
        <taxon>Solihabitans</taxon>
    </lineage>
</organism>
<dbReference type="InterPro" id="IPR013538">
    <property type="entry name" value="ASHA1/2-like_C"/>
</dbReference>
<dbReference type="Proteomes" id="UP000323454">
    <property type="component" value="Unassembled WGS sequence"/>
</dbReference>
<name>A0A5B2X8S2_9PSEU</name>
<comment type="caution">
    <text evidence="3">The sequence shown here is derived from an EMBL/GenBank/DDBJ whole genome shotgun (WGS) entry which is preliminary data.</text>
</comment>
<dbReference type="CDD" id="cd07814">
    <property type="entry name" value="SRPBCC_CalC_Aha1-like"/>
    <property type="match status" value="1"/>
</dbReference>
<dbReference type="SUPFAM" id="SSF55961">
    <property type="entry name" value="Bet v1-like"/>
    <property type="match status" value="1"/>
</dbReference>
<dbReference type="Pfam" id="PF08327">
    <property type="entry name" value="AHSA1"/>
    <property type="match status" value="1"/>
</dbReference>